<dbReference type="GO" id="GO:0004016">
    <property type="term" value="F:adenylate cyclase activity"/>
    <property type="evidence" value="ECO:0007669"/>
    <property type="project" value="TreeGrafter"/>
</dbReference>
<dbReference type="InterPro" id="IPR011990">
    <property type="entry name" value="TPR-like_helical_dom_sf"/>
</dbReference>
<proteinExistence type="predicted"/>
<dbReference type="Pfam" id="PF00196">
    <property type="entry name" value="GerE"/>
    <property type="match status" value="1"/>
</dbReference>
<dbReference type="GO" id="GO:0005524">
    <property type="term" value="F:ATP binding"/>
    <property type="evidence" value="ECO:0007669"/>
    <property type="project" value="UniProtKB-KW"/>
</dbReference>
<keyword evidence="2" id="KW-0067">ATP-binding</keyword>
<dbReference type="PANTHER" id="PTHR16305">
    <property type="entry name" value="TESTICULAR SOLUBLE ADENYLYL CYCLASE"/>
    <property type="match status" value="1"/>
</dbReference>
<dbReference type="CDD" id="cd06170">
    <property type="entry name" value="LuxR_C_like"/>
    <property type="match status" value="1"/>
</dbReference>
<dbReference type="OrthoDB" id="3178131at2"/>
<dbReference type="SUPFAM" id="SSF52540">
    <property type="entry name" value="P-loop containing nucleoside triphosphate hydrolases"/>
    <property type="match status" value="1"/>
</dbReference>
<dbReference type="InterPro" id="IPR036388">
    <property type="entry name" value="WH-like_DNA-bd_sf"/>
</dbReference>
<dbReference type="GO" id="GO:0005737">
    <property type="term" value="C:cytoplasm"/>
    <property type="evidence" value="ECO:0007669"/>
    <property type="project" value="TreeGrafter"/>
</dbReference>
<keyword evidence="1" id="KW-0547">Nucleotide-binding</keyword>
<evidence type="ECO:0000313" key="4">
    <source>
        <dbReference type="EMBL" id="TDO50093.1"/>
    </source>
</evidence>
<feature type="domain" description="HTH luxR-type" evidence="3">
    <location>
        <begin position="843"/>
        <end position="908"/>
    </location>
</feature>
<dbReference type="AlphaFoldDB" id="A0A4R6KGY8"/>
<dbReference type="InterPro" id="IPR027417">
    <property type="entry name" value="P-loop_NTPase"/>
</dbReference>
<evidence type="ECO:0000259" key="3">
    <source>
        <dbReference type="PROSITE" id="PS50043"/>
    </source>
</evidence>
<dbReference type="Gene3D" id="1.25.40.10">
    <property type="entry name" value="Tetratricopeptide repeat domain"/>
    <property type="match status" value="2"/>
</dbReference>
<organism evidence="4 5">
    <name type="scientific">Kribbella caucasensis</name>
    <dbReference type="NCBI Taxonomy" id="2512215"/>
    <lineage>
        <taxon>Bacteria</taxon>
        <taxon>Bacillati</taxon>
        <taxon>Actinomycetota</taxon>
        <taxon>Actinomycetes</taxon>
        <taxon>Propionibacteriales</taxon>
        <taxon>Kribbellaceae</taxon>
        <taxon>Kribbella</taxon>
    </lineage>
</organism>
<dbReference type="Gene3D" id="3.40.50.300">
    <property type="entry name" value="P-loop containing nucleotide triphosphate hydrolases"/>
    <property type="match status" value="1"/>
</dbReference>
<comment type="caution">
    <text evidence="4">The sequence shown here is derived from an EMBL/GenBank/DDBJ whole genome shotgun (WGS) entry which is preliminary data.</text>
</comment>
<dbReference type="GO" id="GO:0003677">
    <property type="term" value="F:DNA binding"/>
    <property type="evidence" value="ECO:0007669"/>
    <property type="project" value="InterPro"/>
</dbReference>
<dbReference type="InterPro" id="IPR000792">
    <property type="entry name" value="Tscrpt_reg_LuxR_C"/>
</dbReference>
<dbReference type="Pfam" id="PF13191">
    <property type="entry name" value="AAA_16"/>
    <property type="match status" value="1"/>
</dbReference>
<dbReference type="Proteomes" id="UP000295388">
    <property type="component" value="Unassembled WGS sequence"/>
</dbReference>
<dbReference type="SMART" id="SM00421">
    <property type="entry name" value="HTH_LUXR"/>
    <property type="match status" value="1"/>
</dbReference>
<evidence type="ECO:0000256" key="1">
    <source>
        <dbReference type="ARBA" id="ARBA00022741"/>
    </source>
</evidence>
<reference evidence="4 5" key="1">
    <citation type="submission" date="2019-03" db="EMBL/GenBank/DDBJ databases">
        <title>Genomic Encyclopedia of Type Strains, Phase III (KMG-III): the genomes of soil and plant-associated and newly described type strains.</title>
        <authorList>
            <person name="Whitman W."/>
        </authorList>
    </citation>
    <scope>NUCLEOTIDE SEQUENCE [LARGE SCALE GENOMIC DNA]</scope>
    <source>
        <strain evidence="4 5">VKM Ac-2527</strain>
    </source>
</reference>
<dbReference type="InterPro" id="IPR041664">
    <property type="entry name" value="AAA_16"/>
</dbReference>
<dbReference type="PRINTS" id="PR00038">
    <property type="entry name" value="HTHLUXR"/>
</dbReference>
<evidence type="ECO:0000313" key="5">
    <source>
        <dbReference type="Proteomes" id="UP000295388"/>
    </source>
</evidence>
<dbReference type="PROSITE" id="PS00622">
    <property type="entry name" value="HTH_LUXR_1"/>
    <property type="match status" value="1"/>
</dbReference>
<dbReference type="PROSITE" id="PS50043">
    <property type="entry name" value="HTH_LUXR_2"/>
    <property type="match status" value="1"/>
</dbReference>
<dbReference type="Gene3D" id="1.10.10.10">
    <property type="entry name" value="Winged helix-like DNA-binding domain superfamily/Winged helix DNA-binding domain"/>
    <property type="match status" value="1"/>
</dbReference>
<dbReference type="SUPFAM" id="SSF48452">
    <property type="entry name" value="TPR-like"/>
    <property type="match status" value="2"/>
</dbReference>
<dbReference type="InterPro" id="IPR016032">
    <property type="entry name" value="Sig_transdc_resp-reg_C-effctor"/>
</dbReference>
<dbReference type="GO" id="GO:0006355">
    <property type="term" value="P:regulation of DNA-templated transcription"/>
    <property type="evidence" value="ECO:0007669"/>
    <property type="project" value="InterPro"/>
</dbReference>
<dbReference type="EMBL" id="SNWQ01000005">
    <property type="protein sequence ID" value="TDO50093.1"/>
    <property type="molecule type" value="Genomic_DNA"/>
</dbReference>
<keyword evidence="5" id="KW-1185">Reference proteome</keyword>
<name>A0A4R6KGY8_9ACTN</name>
<gene>
    <name evidence="4" type="ORF">EV643_105324</name>
</gene>
<sequence length="912" mass="96808">MLPGRDAERARIDRLLASARAGSGGGLLVLGEPGIGKTALLDDTAARADSFRVLRATGVELETELAYSGLFELLRPVAAGVADLPPRQEAALRTAFAETPVRELDGFAVAAAVLTLLSEAAAVRPVLCLIDDTQWIDAASVAALAFTVRRVESERVAMVFAAREQDGTSDLPRGIPALPLPGLDGAAAREVLTAQAGQELPGPVASALLRAGGGNPLALRELVGSVGPEELRGRAPLAEPLPVGGEIAGIYRRKLAALPATTRAALLVLAVSERAGPEQLLPAITALTGDPSALDPAERDGLVRTTPSALTFRHPVLRSVVHQEATLSERKSAHRCVAANLPAGQAEMRAWHAALAAPGPDETVAAELARTADLARARGGRWAESRAFELAARLSTDAEPRAERTYLAAVAAFRAGRHSIAEQYLEAVLALTTDPLLRADAEHERARISLWRGRPEPPERLQRAADRVAAYDVERAAKLLAYPVVGLGASCRPAAALPYARRAWELIGRRAQPLVVSFKVAYILVMAGETVDGAQLTAAATEVAEGTDDVTALAMLGPVLGWLDRSADAERVLSRAVELCRADGDLWMLTNALTNAAEASRRAGRLDQALVQADEARALAEQLDEPVQLATAVAGLARVEADLGRGIDCRAHAEQVRRADPQPAAELEVTCAAALGTLALASGRYQDAVDELAPAVDSLADGGVTEPRTFAVEGDLAEALARCGQVEEAMRLVERLEAYGRPRKAASVLAVAARCRGLLASDGEFEACFGDALAAYGSVDAPLEQARTLLCLGERLRRQGRRSAARDHLRTAWTMFEQRGAAYWADRARSELRLTGETLQRRTDDPRRQLTPQELQIALLVADGARNTDVAISLFVSPKTVEAHLTRVYRKLGVASRTQLAAQLAHAAQRQA</sequence>
<evidence type="ECO:0000256" key="2">
    <source>
        <dbReference type="ARBA" id="ARBA00022840"/>
    </source>
</evidence>
<accession>A0A4R6KGY8</accession>
<dbReference type="SUPFAM" id="SSF46894">
    <property type="entry name" value="C-terminal effector domain of the bipartite response regulators"/>
    <property type="match status" value="1"/>
</dbReference>
<dbReference type="PANTHER" id="PTHR16305:SF35">
    <property type="entry name" value="TRANSCRIPTIONAL ACTIVATOR DOMAIN"/>
    <property type="match status" value="1"/>
</dbReference>
<protein>
    <submittedName>
        <fullName evidence="4">Regulatory LuxR family protein</fullName>
    </submittedName>
</protein>